<keyword evidence="12" id="KW-1185">Reference proteome</keyword>
<keyword evidence="8" id="KW-0961">Cell wall biogenesis/degradation</keyword>
<accession>A0A094WG83</accession>
<keyword evidence="6" id="KW-0224">Dipeptidase</keyword>
<evidence type="ECO:0000256" key="8">
    <source>
        <dbReference type="ARBA" id="ARBA00023316"/>
    </source>
</evidence>
<organism evidence="10 12">
    <name type="scientific">Alkalihalobacillus alcalophilus ATCC 27647 = CGMCC 1.3604</name>
    <dbReference type="NCBI Taxonomy" id="1218173"/>
    <lineage>
        <taxon>Bacteria</taxon>
        <taxon>Bacillati</taxon>
        <taxon>Bacillota</taxon>
        <taxon>Bacilli</taxon>
        <taxon>Bacillales</taxon>
        <taxon>Bacillaceae</taxon>
        <taxon>Alkalihalobacillus</taxon>
    </lineage>
</organism>
<evidence type="ECO:0000313" key="13">
    <source>
        <dbReference type="Proteomes" id="UP000297014"/>
    </source>
</evidence>
<dbReference type="eggNOG" id="COG2173">
    <property type="taxonomic scope" value="Bacteria"/>
</dbReference>
<keyword evidence="9" id="KW-0472">Membrane</keyword>
<dbReference type="eggNOG" id="COG3807">
    <property type="taxonomic scope" value="Bacteria"/>
</dbReference>
<keyword evidence="4" id="KW-0378">Hydrolase</keyword>
<reference evidence="10 12" key="1">
    <citation type="journal article" date="2014" name="Genome Announc.">
        <title>Draft Genome Sequence of Bacillus alcalophilus AV1934, a Classic Alkaliphile Isolated from Human Feces in 1934.</title>
        <authorList>
            <person name="Attie O."/>
            <person name="Jayaprakash A."/>
            <person name="Shah H."/>
            <person name="Paulsen I.T."/>
            <person name="Morino M."/>
            <person name="Takahashi Y."/>
            <person name="Narumi I."/>
            <person name="Sachidanandam R."/>
            <person name="Satoh K."/>
            <person name="Ito M."/>
            <person name="Krulwich T.A."/>
        </authorList>
    </citation>
    <scope>NUCLEOTIDE SEQUENCE [LARGE SCALE GENOMIC DNA]</scope>
    <source>
        <strain evidence="10 12">AV1934</strain>
    </source>
</reference>
<dbReference type="RefSeq" id="WP_003321602.1">
    <property type="nucleotide sequence ID" value="NZ_ALPT02000104.1"/>
</dbReference>
<feature type="transmembrane region" description="Helical" evidence="9">
    <location>
        <begin position="7"/>
        <end position="24"/>
    </location>
</feature>
<sequence>MIWLKKYNVILIMAMLIIIILLTACIDRTNVDNFIPNESIPAMNEVEKSSEISADEVIEEPQARMYEGDLELPVVGATGFTSISLDLKEFPKSDSETIDIFEAGTAFEILREEGDWWFIKRGDLAGWLQHNYTFINLPDVIPSIIYDNTNTYSSKFVSSGKDIPNISNRVLYPGKTYNERLESEEYIMPVLYSMSKKVHLAQQLALSEGNSLKIYEGFRPYSVQKAVVEGLSKLADDDPEVMTGINTLPWGINWFITDGVSNHQMGYGIDLSLVKINSKKEVPIGEYTRVLIKDYMEYAMPTQIHELSGASAVFTTPVSSQNAIDWKTATYTDSMNEAAIKLQTYATTAGLTPLASEWWHFNDLDARDETAHNSSDGDYLLTEIYSSSPLIGDN</sequence>
<dbReference type="GO" id="GO:0071555">
    <property type="term" value="P:cell wall organization"/>
    <property type="evidence" value="ECO:0007669"/>
    <property type="project" value="UniProtKB-KW"/>
</dbReference>
<dbReference type="OrthoDB" id="9801430at2"/>
<gene>
    <name evidence="11" type="ORF">AJ85_20670</name>
    <name evidence="10" type="ORF">BALCAV_0220390</name>
</gene>
<name>A0A094WG83_ALKAL</name>
<dbReference type="SUPFAM" id="SSF55166">
    <property type="entry name" value="Hedgehog/DD-peptidase"/>
    <property type="match status" value="1"/>
</dbReference>
<evidence type="ECO:0000256" key="9">
    <source>
        <dbReference type="SAM" id="Phobius"/>
    </source>
</evidence>
<dbReference type="PROSITE" id="PS51257">
    <property type="entry name" value="PROKAR_LIPOPROTEIN"/>
    <property type="match status" value="1"/>
</dbReference>
<dbReference type="EMBL" id="JALP01000295">
    <property type="protein sequence ID" value="THG88901.1"/>
    <property type="molecule type" value="Genomic_DNA"/>
</dbReference>
<evidence type="ECO:0000313" key="10">
    <source>
        <dbReference type="EMBL" id="KGA95781.1"/>
    </source>
</evidence>
<comment type="catalytic activity">
    <reaction evidence="1">
        <text>D-alanyl-D-alanine + H2O = 2 D-alanine</text>
        <dbReference type="Rhea" id="RHEA:20661"/>
        <dbReference type="ChEBI" id="CHEBI:15377"/>
        <dbReference type="ChEBI" id="CHEBI:57416"/>
        <dbReference type="ChEBI" id="CHEBI:57822"/>
        <dbReference type="EC" id="3.4.13.22"/>
    </reaction>
</comment>
<evidence type="ECO:0000256" key="5">
    <source>
        <dbReference type="ARBA" id="ARBA00022833"/>
    </source>
</evidence>
<dbReference type="Proteomes" id="UP000297014">
    <property type="component" value="Unassembled WGS sequence"/>
</dbReference>
<keyword evidence="2" id="KW-0645">Protease</keyword>
<evidence type="ECO:0000256" key="1">
    <source>
        <dbReference type="ARBA" id="ARBA00001362"/>
    </source>
</evidence>
<evidence type="ECO:0000256" key="2">
    <source>
        <dbReference type="ARBA" id="ARBA00022670"/>
    </source>
</evidence>
<evidence type="ECO:0000256" key="7">
    <source>
        <dbReference type="ARBA" id="ARBA00023049"/>
    </source>
</evidence>
<dbReference type="PANTHER" id="PTHR43126">
    <property type="entry name" value="D-ALANYL-D-ALANINE DIPEPTIDASE"/>
    <property type="match status" value="1"/>
</dbReference>
<keyword evidence="3" id="KW-0479">Metal-binding</keyword>
<proteinExistence type="predicted"/>
<dbReference type="GO" id="GO:0046872">
    <property type="term" value="F:metal ion binding"/>
    <property type="evidence" value="ECO:0007669"/>
    <property type="project" value="UniProtKB-KW"/>
</dbReference>
<dbReference type="GO" id="GO:0160237">
    <property type="term" value="F:D-Ala-D-Ala dipeptidase activity"/>
    <property type="evidence" value="ECO:0007669"/>
    <property type="project" value="UniProtKB-EC"/>
</dbReference>
<protein>
    <submittedName>
        <fullName evidence="10">Uncharacterized protein</fullName>
    </submittedName>
</protein>
<comment type="caution">
    <text evidence="10">The sequence shown here is derived from an EMBL/GenBank/DDBJ whole genome shotgun (WGS) entry which is preliminary data.</text>
</comment>
<evidence type="ECO:0000256" key="6">
    <source>
        <dbReference type="ARBA" id="ARBA00022997"/>
    </source>
</evidence>
<reference evidence="11 13" key="2">
    <citation type="submission" date="2014-01" db="EMBL/GenBank/DDBJ databases">
        <title>Draft genome sequencing of Bacillus alcalophilus CGMCC 1.3604.</title>
        <authorList>
            <person name="Yang J."/>
            <person name="Diao L."/>
            <person name="Yang S."/>
        </authorList>
    </citation>
    <scope>NUCLEOTIDE SEQUENCE [LARGE SCALE GENOMIC DNA]</scope>
    <source>
        <strain evidence="11 13">CGMCC 1.3604</strain>
    </source>
</reference>
<dbReference type="EMBL" id="ALPT02000104">
    <property type="protein sequence ID" value="KGA95781.1"/>
    <property type="molecule type" value="Genomic_DNA"/>
</dbReference>
<dbReference type="InterPro" id="IPR000755">
    <property type="entry name" value="A_A_dipeptidase"/>
</dbReference>
<keyword evidence="5" id="KW-0862">Zinc</keyword>
<dbReference type="Gene3D" id="3.30.1380.10">
    <property type="match status" value="1"/>
</dbReference>
<dbReference type="Proteomes" id="UP000002754">
    <property type="component" value="Unassembled WGS sequence"/>
</dbReference>
<dbReference type="InterPro" id="IPR009045">
    <property type="entry name" value="Zn_M74/Hedgehog-like"/>
</dbReference>
<dbReference type="AlphaFoldDB" id="A0A094WG83"/>
<keyword evidence="9" id="KW-0812">Transmembrane</keyword>
<evidence type="ECO:0000313" key="11">
    <source>
        <dbReference type="EMBL" id="THG88901.1"/>
    </source>
</evidence>
<evidence type="ECO:0000313" key="12">
    <source>
        <dbReference type="Proteomes" id="UP000002754"/>
    </source>
</evidence>
<keyword evidence="7" id="KW-0482">Metalloprotease</keyword>
<evidence type="ECO:0000256" key="3">
    <source>
        <dbReference type="ARBA" id="ARBA00022723"/>
    </source>
</evidence>
<keyword evidence="9" id="KW-1133">Transmembrane helix</keyword>
<dbReference type="GO" id="GO:0008237">
    <property type="term" value="F:metallopeptidase activity"/>
    <property type="evidence" value="ECO:0007669"/>
    <property type="project" value="UniProtKB-KW"/>
</dbReference>
<dbReference type="GO" id="GO:0006508">
    <property type="term" value="P:proteolysis"/>
    <property type="evidence" value="ECO:0007669"/>
    <property type="project" value="UniProtKB-KW"/>
</dbReference>
<evidence type="ECO:0000256" key="4">
    <source>
        <dbReference type="ARBA" id="ARBA00022801"/>
    </source>
</evidence>